<comment type="caution">
    <text evidence="2">The sequence shown here is derived from an EMBL/GenBank/DDBJ whole genome shotgun (WGS) entry which is preliminary data.</text>
</comment>
<evidence type="ECO:0000256" key="1">
    <source>
        <dbReference type="SAM" id="SignalP"/>
    </source>
</evidence>
<dbReference type="RefSeq" id="WP_379091351.1">
    <property type="nucleotide sequence ID" value="NZ_JBHTJO010000002.1"/>
</dbReference>
<evidence type="ECO:0000313" key="2">
    <source>
        <dbReference type="EMBL" id="MFD0988351.1"/>
    </source>
</evidence>
<gene>
    <name evidence="2" type="ORF">ACFQ2F_14730</name>
</gene>
<dbReference type="EMBL" id="JBHTJO010000002">
    <property type="protein sequence ID" value="MFD0988351.1"/>
    <property type="molecule type" value="Genomic_DNA"/>
</dbReference>
<feature type="chain" id="PRO_5046951272" evidence="1">
    <location>
        <begin position="34"/>
        <end position="242"/>
    </location>
</feature>
<reference evidence="3" key="1">
    <citation type="journal article" date="2019" name="Int. J. Syst. Evol. Microbiol.">
        <title>The Global Catalogue of Microorganisms (GCM) 10K type strain sequencing project: providing services to taxonomists for standard genome sequencing and annotation.</title>
        <authorList>
            <consortium name="The Broad Institute Genomics Platform"/>
            <consortium name="The Broad Institute Genome Sequencing Center for Infectious Disease"/>
            <person name="Wu L."/>
            <person name="Ma J."/>
        </authorList>
    </citation>
    <scope>NUCLEOTIDE SEQUENCE [LARGE SCALE GENOMIC DNA]</scope>
    <source>
        <strain evidence="3">CCUG 61697</strain>
    </source>
</reference>
<protein>
    <submittedName>
        <fullName evidence="2">Uncharacterized protein</fullName>
    </submittedName>
</protein>
<dbReference type="Proteomes" id="UP001597102">
    <property type="component" value="Unassembled WGS sequence"/>
</dbReference>
<name>A0ABW3JDK9_9HYPH</name>
<keyword evidence="1" id="KW-0732">Signal</keyword>
<keyword evidence="3" id="KW-1185">Reference proteome</keyword>
<sequence>MRSAELISRLCARSAIVAACLSVSILFAGVASADVTGTPRSIDRTSGGNSDFAGLQANADPEIEAAADDTSDEDSEGGDHQLFTGSEAVVFASNLLADAGITKYRILDPSENPMQGFDVVWTYDNGIIGALAGYKDMADVDLDEAVDQIMADDSSACDARFISGKKKGDKIQNVIVRRLFTGCRSGEDPMEIHYTLFKTPAGHILQIAHISLGSQDAIEGEELAHADDAFLGPSVVSELEQE</sequence>
<feature type="signal peptide" evidence="1">
    <location>
        <begin position="1"/>
        <end position="33"/>
    </location>
</feature>
<organism evidence="2 3">
    <name type="scientific">Methyloligella solikamskensis</name>
    <dbReference type="NCBI Taxonomy" id="1177756"/>
    <lineage>
        <taxon>Bacteria</taxon>
        <taxon>Pseudomonadati</taxon>
        <taxon>Pseudomonadota</taxon>
        <taxon>Alphaproteobacteria</taxon>
        <taxon>Hyphomicrobiales</taxon>
        <taxon>Hyphomicrobiaceae</taxon>
        <taxon>Methyloligella</taxon>
    </lineage>
</organism>
<evidence type="ECO:0000313" key="3">
    <source>
        <dbReference type="Proteomes" id="UP001597102"/>
    </source>
</evidence>
<proteinExistence type="predicted"/>
<accession>A0ABW3JDK9</accession>